<sequence>MLPGDLLHLPDDASAAFAASVASLASRLGAAQAGSGPAVEVLEGAEPGTFTVTTPTGAGHGTAAVVRTSGSTGTPKRTALPAASLAASAAATRTYLGGDGHWLLALPLHYVAGLAVVSRALLGGTRLATLDLTRHFAPADFAAATESLRHAVGPSERLYTSLVPTQLTRLVQDPDPAVRSALLEYSAILVGGGRAPDATRAAAREAGLAVVLTYGSAETCGGCVYDGAALPGVSVRSVDGRLRLGGPMVAAGYLGDPERTAEHFVTDADAVRWYITDDLGQVSEDGTVSVSGRTDDVINTGGVKVSAQEVQRVIESVDGVQEAFVAGVAHRDWVETVAVALVVRPELRSTGPGPDLGPDADAELVRDIRAAVLTQLGRAAVPTIFSTESELPRLSNGKPDRVRIINRLRSAAGEVPVGQETSQD</sequence>
<dbReference type="Gene3D" id="3.40.50.12780">
    <property type="entry name" value="N-terminal domain of ligase-like"/>
    <property type="match status" value="1"/>
</dbReference>
<dbReference type="Gene3D" id="3.30.300.30">
    <property type="match status" value="1"/>
</dbReference>
<dbReference type="InterPro" id="IPR045851">
    <property type="entry name" value="AMP-bd_C_sf"/>
</dbReference>
<dbReference type="Pfam" id="PF00501">
    <property type="entry name" value="AMP-binding"/>
    <property type="match status" value="1"/>
</dbReference>
<dbReference type="InterPro" id="IPR042099">
    <property type="entry name" value="ANL_N_sf"/>
</dbReference>
<gene>
    <name evidence="3" type="ORF">DWQ67_00370</name>
</gene>
<dbReference type="PANTHER" id="PTHR43767:SF1">
    <property type="entry name" value="NONRIBOSOMAL PEPTIDE SYNTHASE PES1 (EUROFUNG)-RELATED"/>
    <property type="match status" value="1"/>
</dbReference>
<evidence type="ECO:0000259" key="2">
    <source>
        <dbReference type="Pfam" id="PF13193"/>
    </source>
</evidence>
<name>A0A496PLN5_9MICC</name>
<protein>
    <submittedName>
        <fullName evidence="3">AMP-dependent synthetase</fullName>
    </submittedName>
</protein>
<dbReference type="SUPFAM" id="SSF56801">
    <property type="entry name" value="Acetyl-CoA synthetase-like"/>
    <property type="match status" value="1"/>
</dbReference>
<dbReference type="EMBL" id="QQXL01000001">
    <property type="protein sequence ID" value="RKW71354.1"/>
    <property type="molecule type" value="Genomic_DNA"/>
</dbReference>
<dbReference type="Pfam" id="PF13193">
    <property type="entry name" value="AMP-binding_C"/>
    <property type="match status" value="1"/>
</dbReference>
<comment type="caution">
    <text evidence="3">The sequence shown here is derived from an EMBL/GenBank/DDBJ whole genome shotgun (WGS) entry which is preliminary data.</text>
</comment>
<dbReference type="InterPro" id="IPR050237">
    <property type="entry name" value="ATP-dep_AMP-bd_enzyme"/>
</dbReference>
<dbReference type="InterPro" id="IPR000873">
    <property type="entry name" value="AMP-dep_synth/lig_dom"/>
</dbReference>
<feature type="domain" description="AMP-dependent synthetase/ligase" evidence="1">
    <location>
        <begin position="55"/>
        <end position="228"/>
    </location>
</feature>
<evidence type="ECO:0000259" key="1">
    <source>
        <dbReference type="Pfam" id="PF00501"/>
    </source>
</evidence>
<dbReference type="RefSeq" id="WP_121483617.1">
    <property type="nucleotide sequence ID" value="NZ_QQXL01000001.1"/>
</dbReference>
<evidence type="ECO:0000313" key="4">
    <source>
        <dbReference type="Proteomes" id="UP000273119"/>
    </source>
</evidence>
<evidence type="ECO:0000313" key="3">
    <source>
        <dbReference type="EMBL" id="RKW71354.1"/>
    </source>
</evidence>
<keyword evidence="4" id="KW-1185">Reference proteome</keyword>
<dbReference type="PROSITE" id="PS00455">
    <property type="entry name" value="AMP_BINDING"/>
    <property type="match status" value="1"/>
</dbReference>
<dbReference type="PANTHER" id="PTHR43767">
    <property type="entry name" value="LONG-CHAIN-FATTY-ACID--COA LIGASE"/>
    <property type="match status" value="1"/>
</dbReference>
<dbReference type="Proteomes" id="UP000273119">
    <property type="component" value="Unassembled WGS sequence"/>
</dbReference>
<reference evidence="3 4" key="1">
    <citation type="submission" date="2018-07" db="EMBL/GenBank/DDBJ databases">
        <title>Arthrobacter sp. nov., isolated from raw cow's milk with high bacterial count.</title>
        <authorList>
            <person name="Hahne J."/>
            <person name="Isele D."/>
            <person name="Lipski A."/>
        </authorList>
    </citation>
    <scope>NUCLEOTIDE SEQUENCE [LARGE SCALE GENOMIC DNA]</scope>
    <source>
        <strain evidence="3 4">JZ R-183</strain>
    </source>
</reference>
<organism evidence="3 4">
    <name type="scientific">Galactobacter caseinivorans</name>
    <dbReference type="NCBI Taxonomy" id="2676123"/>
    <lineage>
        <taxon>Bacteria</taxon>
        <taxon>Bacillati</taxon>
        <taxon>Actinomycetota</taxon>
        <taxon>Actinomycetes</taxon>
        <taxon>Micrococcales</taxon>
        <taxon>Micrococcaceae</taxon>
        <taxon>Galactobacter</taxon>
    </lineage>
</organism>
<dbReference type="InterPro" id="IPR020845">
    <property type="entry name" value="AMP-binding_CS"/>
</dbReference>
<dbReference type="GO" id="GO:0016878">
    <property type="term" value="F:acid-thiol ligase activity"/>
    <property type="evidence" value="ECO:0007669"/>
    <property type="project" value="UniProtKB-ARBA"/>
</dbReference>
<dbReference type="InterPro" id="IPR025110">
    <property type="entry name" value="AMP-bd_C"/>
</dbReference>
<feature type="domain" description="AMP-binding enzyme C-terminal" evidence="2">
    <location>
        <begin position="309"/>
        <end position="398"/>
    </location>
</feature>
<dbReference type="AlphaFoldDB" id="A0A496PLN5"/>
<accession>A0A496PLN5</accession>
<proteinExistence type="predicted"/>